<dbReference type="RefSeq" id="WP_345486350.1">
    <property type="nucleotide sequence ID" value="NZ_BAAAWU010000001.1"/>
</dbReference>
<keyword evidence="4" id="KW-1185">Reference proteome</keyword>
<feature type="signal peptide" evidence="2">
    <location>
        <begin position="1"/>
        <end position="21"/>
    </location>
</feature>
<protein>
    <recommendedName>
        <fullName evidence="5">Lipoprotein</fullName>
    </recommendedName>
</protein>
<evidence type="ECO:0000256" key="1">
    <source>
        <dbReference type="SAM" id="MobiDB-lite"/>
    </source>
</evidence>
<evidence type="ECO:0000313" key="3">
    <source>
        <dbReference type="EMBL" id="MFB9553546.1"/>
    </source>
</evidence>
<feature type="region of interest" description="Disordered" evidence="1">
    <location>
        <begin position="25"/>
        <end position="73"/>
    </location>
</feature>
<proteinExistence type="predicted"/>
<reference evidence="3 4" key="1">
    <citation type="submission" date="2024-09" db="EMBL/GenBank/DDBJ databases">
        <authorList>
            <person name="Sun Q."/>
            <person name="Mori K."/>
        </authorList>
    </citation>
    <scope>NUCLEOTIDE SEQUENCE [LARGE SCALE GENOMIC DNA]</scope>
    <source>
        <strain evidence="3 4">JCM 4414</strain>
    </source>
</reference>
<comment type="caution">
    <text evidence="3">The sequence shown here is derived from an EMBL/GenBank/DDBJ whole genome shotgun (WGS) entry which is preliminary data.</text>
</comment>
<evidence type="ECO:0000256" key="2">
    <source>
        <dbReference type="SAM" id="SignalP"/>
    </source>
</evidence>
<dbReference type="EMBL" id="JBHMCT010000005">
    <property type="protein sequence ID" value="MFB9553546.1"/>
    <property type="molecule type" value="Genomic_DNA"/>
</dbReference>
<name>A0ABV5QLH3_9ACTN</name>
<sequence>MSRRLVRACGALAAGGVLVLAGCSGSGGDKPDGDAGPSTGTSAPAATSPRPTPSAAPTGIDFTPDPSRVPRTSDDAGRLALAIVAGPDAWGPDYVKRSPYLSDPGSWPVLDANCTWGSGARPRSVLSSVTAYSEIPASDGRGALRVAATVTVHRTESDADWEMAGTLEEALRCPTQLLRAGERVTDLMSLGSPYGVGGNTTSTDSLTERGWYLSDAFKGRQFYSWFQSRIGQVTVATVVKGAPGYNEADTNADQVRANVAMQERIKTELGAQS</sequence>
<feature type="chain" id="PRO_5046122840" description="Lipoprotein" evidence="2">
    <location>
        <begin position="22"/>
        <end position="273"/>
    </location>
</feature>
<evidence type="ECO:0008006" key="5">
    <source>
        <dbReference type="Google" id="ProtNLM"/>
    </source>
</evidence>
<gene>
    <name evidence="3" type="ORF">ACFFTP_04950</name>
</gene>
<dbReference type="PROSITE" id="PS51257">
    <property type="entry name" value="PROKAR_LIPOPROTEIN"/>
    <property type="match status" value="1"/>
</dbReference>
<evidence type="ECO:0000313" key="4">
    <source>
        <dbReference type="Proteomes" id="UP001589716"/>
    </source>
</evidence>
<dbReference type="Proteomes" id="UP001589716">
    <property type="component" value="Unassembled WGS sequence"/>
</dbReference>
<feature type="compositionally biased region" description="Low complexity" evidence="1">
    <location>
        <begin position="35"/>
        <end position="59"/>
    </location>
</feature>
<organism evidence="3 4">
    <name type="scientific">Streptomyces roseoviridis</name>
    <dbReference type="NCBI Taxonomy" id="67361"/>
    <lineage>
        <taxon>Bacteria</taxon>
        <taxon>Bacillati</taxon>
        <taxon>Actinomycetota</taxon>
        <taxon>Actinomycetes</taxon>
        <taxon>Kitasatosporales</taxon>
        <taxon>Streptomycetaceae</taxon>
        <taxon>Streptomyces</taxon>
    </lineage>
</organism>
<accession>A0ABV5QLH3</accession>
<keyword evidence="2" id="KW-0732">Signal</keyword>